<reference evidence="2 3" key="1">
    <citation type="submission" date="2014-04" db="EMBL/GenBank/DDBJ databases">
        <authorList>
            <consortium name="DOE Joint Genome Institute"/>
            <person name="Kuo A."/>
            <person name="Martino E."/>
            <person name="Perotto S."/>
            <person name="Kohler A."/>
            <person name="Nagy L.G."/>
            <person name="Floudas D."/>
            <person name="Copeland A."/>
            <person name="Barry K.W."/>
            <person name="Cichocki N."/>
            <person name="Veneault-Fourrey C."/>
            <person name="LaButti K."/>
            <person name="Lindquist E.A."/>
            <person name="Lipzen A."/>
            <person name="Lundell T."/>
            <person name="Morin E."/>
            <person name="Murat C."/>
            <person name="Sun H."/>
            <person name="Tunlid A."/>
            <person name="Henrissat B."/>
            <person name="Grigoriev I.V."/>
            <person name="Hibbett D.S."/>
            <person name="Martin F."/>
            <person name="Nordberg H.P."/>
            <person name="Cantor M.N."/>
            <person name="Hua S.X."/>
        </authorList>
    </citation>
    <scope>NUCLEOTIDE SEQUENCE [LARGE SCALE GENOMIC DNA]</scope>
    <source>
        <strain evidence="2 3">Zn</strain>
    </source>
</reference>
<keyword evidence="3" id="KW-1185">Reference proteome</keyword>
<dbReference type="Proteomes" id="UP000054321">
    <property type="component" value="Unassembled WGS sequence"/>
</dbReference>
<reference evidence="3" key="2">
    <citation type="submission" date="2015-01" db="EMBL/GenBank/DDBJ databases">
        <title>Evolutionary Origins and Diversification of the Mycorrhizal Mutualists.</title>
        <authorList>
            <consortium name="DOE Joint Genome Institute"/>
            <consortium name="Mycorrhizal Genomics Consortium"/>
            <person name="Kohler A."/>
            <person name="Kuo A."/>
            <person name="Nagy L.G."/>
            <person name="Floudas D."/>
            <person name="Copeland A."/>
            <person name="Barry K.W."/>
            <person name="Cichocki N."/>
            <person name="Veneault-Fourrey C."/>
            <person name="LaButti K."/>
            <person name="Lindquist E.A."/>
            <person name="Lipzen A."/>
            <person name="Lundell T."/>
            <person name="Morin E."/>
            <person name="Murat C."/>
            <person name="Riley R."/>
            <person name="Ohm R."/>
            <person name="Sun H."/>
            <person name="Tunlid A."/>
            <person name="Henrissat B."/>
            <person name="Grigoriev I.V."/>
            <person name="Hibbett D.S."/>
            <person name="Martin F."/>
        </authorList>
    </citation>
    <scope>NUCLEOTIDE SEQUENCE [LARGE SCALE GENOMIC DNA]</scope>
    <source>
        <strain evidence="3">Zn</strain>
    </source>
</reference>
<dbReference type="EMBL" id="KN832881">
    <property type="protein sequence ID" value="KIM98168.1"/>
    <property type="molecule type" value="Genomic_DNA"/>
</dbReference>
<dbReference type="AlphaFoldDB" id="A0A0C3CGS8"/>
<protein>
    <recommendedName>
        <fullName evidence="1">DUF7371 domain-containing protein</fullName>
    </recommendedName>
</protein>
<name>A0A0C3CGS8_OIDMZ</name>
<proteinExistence type="predicted"/>
<gene>
    <name evidence="2" type="ORF">OIDMADRAFT_129998</name>
</gene>
<evidence type="ECO:0000259" key="1">
    <source>
        <dbReference type="Pfam" id="PF24086"/>
    </source>
</evidence>
<feature type="non-terminal residue" evidence="2">
    <location>
        <position position="1"/>
    </location>
</feature>
<dbReference type="HOGENOM" id="CLU_073107_2_0_1"/>
<feature type="domain" description="DUF7371" evidence="1">
    <location>
        <begin position="1"/>
        <end position="174"/>
    </location>
</feature>
<accession>A0A0C3CGS8</accession>
<evidence type="ECO:0000313" key="3">
    <source>
        <dbReference type="Proteomes" id="UP000054321"/>
    </source>
</evidence>
<dbReference type="OrthoDB" id="5385013at2759"/>
<dbReference type="InParanoid" id="A0A0C3CGS8"/>
<dbReference type="InterPro" id="IPR055795">
    <property type="entry name" value="DUF7371"/>
</dbReference>
<organism evidence="2 3">
    <name type="scientific">Oidiodendron maius (strain Zn)</name>
    <dbReference type="NCBI Taxonomy" id="913774"/>
    <lineage>
        <taxon>Eukaryota</taxon>
        <taxon>Fungi</taxon>
        <taxon>Dikarya</taxon>
        <taxon>Ascomycota</taxon>
        <taxon>Pezizomycotina</taxon>
        <taxon>Leotiomycetes</taxon>
        <taxon>Leotiomycetes incertae sedis</taxon>
        <taxon>Myxotrichaceae</taxon>
        <taxon>Oidiodendron</taxon>
    </lineage>
</organism>
<evidence type="ECO:0000313" key="2">
    <source>
        <dbReference type="EMBL" id="KIM98168.1"/>
    </source>
</evidence>
<dbReference type="Pfam" id="PF24086">
    <property type="entry name" value="DUF7371"/>
    <property type="match status" value="1"/>
</dbReference>
<dbReference type="STRING" id="913774.A0A0C3CGS8"/>
<sequence>PIFNPYHQFDFSEGFTVVPPPAGPFLPSSIPMMLEFIPSFVISVVDDSPNTAEEGFSGQISDGDHGLTGCFTFDIYGAAFGCNSTDSPCDFKFTGLQYDAATGVATAITSQTVSIPACPALTNCKLAPIMLDDTFVDLNAIQIRAAAAGAPLGWWMDDLQLGWFNNSCSTGLCRQSAHIRK</sequence>